<dbReference type="CDD" id="cd07821">
    <property type="entry name" value="PYR_PYL_RCAR_like"/>
    <property type="match status" value="1"/>
</dbReference>
<dbReference type="InterPro" id="IPR023393">
    <property type="entry name" value="START-like_dom_sf"/>
</dbReference>
<organism evidence="1">
    <name type="scientific">hydrothermal vent metagenome</name>
    <dbReference type="NCBI Taxonomy" id="652676"/>
    <lineage>
        <taxon>unclassified sequences</taxon>
        <taxon>metagenomes</taxon>
        <taxon>ecological metagenomes</taxon>
    </lineage>
</organism>
<evidence type="ECO:0000313" key="1">
    <source>
        <dbReference type="EMBL" id="VAV93604.1"/>
    </source>
</evidence>
<dbReference type="SUPFAM" id="SSF55961">
    <property type="entry name" value="Bet v1-like"/>
    <property type="match status" value="1"/>
</dbReference>
<gene>
    <name evidence="1" type="ORF">MNBD_ALPHA05-427</name>
</gene>
<sequence length="161" mass="17581">MPIQTSAAITINAPLPHVFQTAAAMDPCALIQDHGPLPGIVNCQGHTAPWSAIGQQRKHTLSDKSSVDEELTAFSQDEHYAYRVTNFTGPFAKLVDEASGEWRFTAVAPATTSVVWTYSFTPRHALATPALWLIVKLLWPGYLGSALARVKQKAEDENSHL</sequence>
<dbReference type="Gene3D" id="3.30.530.20">
    <property type="match status" value="1"/>
</dbReference>
<dbReference type="InterPro" id="IPR019587">
    <property type="entry name" value="Polyketide_cyclase/dehydratase"/>
</dbReference>
<reference evidence="1" key="1">
    <citation type="submission" date="2018-06" db="EMBL/GenBank/DDBJ databases">
        <authorList>
            <person name="Zhirakovskaya E."/>
        </authorList>
    </citation>
    <scope>NUCLEOTIDE SEQUENCE</scope>
</reference>
<accession>A0A3B0RJI8</accession>
<dbReference type="AlphaFoldDB" id="A0A3B0RJI8"/>
<dbReference type="EMBL" id="UOEH01000119">
    <property type="protein sequence ID" value="VAV93604.1"/>
    <property type="molecule type" value="Genomic_DNA"/>
</dbReference>
<dbReference type="Pfam" id="PF10604">
    <property type="entry name" value="Polyketide_cyc2"/>
    <property type="match status" value="1"/>
</dbReference>
<name>A0A3B0RJI8_9ZZZZ</name>
<proteinExistence type="predicted"/>
<protein>
    <submittedName>
        <fullName evidence="1">Uncharacterized protein</fullName>
    </submittedName>
</protein>